<dbReference type="Proteomes" id="UP001071777">
    <property type="component" value="Unassembled WGS sequence"/>
</dbReference>
<evidence type="ECO:0000256" key="1">
    <source>
        <dbReference type="SAM" id="MobiDB-lite"/>
    </source>
</evidence>
<gene>
    <name evidence="2" type="ORF">OJ252_762</name>
</gene>
<name>A0ABQ8PA39_9CRYT</name>
<feature type="compositionally biased region" description="Acidic residues" evidence="1">
    <location>
        <begin position="210"/>
        <end position="232"/>
    </location>
</feature>
<dbReference type="EMBL" id="JAPCXB010000026">
    <property type="protein sequence ID" value="KAJ1614126.1"/>
    <property type="molecule type" value="Genomic_DNA"/>
</dbReference>
<accession>A0ABQ8PA39</accession>
<organism evidence="2 3">
    <name type="scientific">Cryptosporidium canis</name>
    <dbReference type="NCBI Taxonomy" id="195482"/>
    <lineage>
        <taxon>Eukaryota</taxon>
        <taxon>Sar</taxon>
        <taxon>Alveolata</taxon>
        <taxon>Apicomplexa</taxon>
        <taxon>Conoidasida</taxon>
        <taxon>Coccidia</taxon>
        <taxon>Eucoccidiorida</taxon>
        <taxon>Eimeriorina</taxon>
        <taxon>Cryptosporidiidae</taxon>
        <taxon>Cryptosporidium</taxon>
    </lineage>
</organism>
<evidence type="ECO:0000313" key="3">
    <source>
        <dbReference type="Proteomes" id="UP001071777"/>
    </source>
</evidence>
<keyword evidence="3" id="KW-1185">Reference proteome</keyword>
<dbReference type="SUPFAM" id="SSF52833">
    <property type="entry name" value="Thioredoxin-like"/>
    <property type="match status" value="1"/>
</dbReference>
<feature type="compositionally biased region" description="Low complexity" evidence="1">
    <location>
        <begin position="190"/>
        <end position="202"/>
    </location>
</feature>
<comment type="caution">
    <text evidence="2">The sequence shown here is derived from an EMBL/GenBank/DDBJ whole genome shotgun (WGS) entry which is preliminary data.</text>
</comment>
<proteinExistence type="predicted"/>
<feature type="region of interest" description="Disordered" evidence="1">
    <location>
        <begin position="190"/>
        <end position="232"/>
    </location>
</feature>
<evidence type="ECO:0000313" key="2">
    <source>
        <dbReference type="EMBL" id="KAJ1614126.1"/>
    </source>
</evidence>
<sequence>MYEKGIGSEVQATPAEAESNTIFVVVLIHTSLSGVRRHFYGSLRAKQFLDVKGVVYYQIDANRDFSIAANLGDSEIFDRLKSDGLLKEDPLESDGTILLPQIFVDGVNIGNDVSLQDLEEDNDFDWIINRRACGACLSDKDEDMEVCPNCNQVFKTIVPPELVYSGGIQQMYRGNNTATQEGVIFEHPTNFVKNDNSNNNLNRNDRYEDYQEEESYGNIPEEEYSEVDVKDE</sequence>
<protein>
    <submittedName>
        <fullName evidence="2">Uncharacterized protein</fullName>
    </submittedName>
</protein>
<dbReference type="InterPro" id="IPR036249">
    <property type="entry name" value="Thioredoxin-like_sf"/>
</dbReference>
<reference evidence="2" key="1">
    <citation type="submission" date="2022-10" db="EMBL/GenBank/DDBJ databases">
        <title>Adaptive evolution leads to modifications in subtelomeric GC content in a zoonotic Cryptosporidium species.</title>
        <authorList>
            <person name="Li J."/>
            <person name="Feng Y."/>
            <person name="Xiao L."/>
        </authorList>
    </citation>
    <scope>NUCLEOTIDE SEQUENCE</scope>
    <source>
        <strain evidence="2">25894</strain>
    </source>
</reference>